<dbReference type="EMBL" id="JYJG01000300">
    <property type="protein sequence ID" value="KJK43241.1"/>
    <property type="molecule type" value="Genomic_DNA"/>
</dbReference>
<keyword evidence="2" id="KW-0444">Lipid biosynthesis</keyword>
<evidence type="ECO:0000256" key="6">
    <source>
        <dbReference type="SAM" id="MobiDB-lite"/>
    </source>
</evidence>
<keyword evidence="10" id="KW-1185">Reference proteome</keyword>
<feature type="transmembrane region" description="Helical" evidence="7">
    <location>
        <begin position="29"/>
        <end position="51"/>
    </location>
</feature>
<evidence type="ECO:0000256" key="4">
    <source>
        <dbReference type="ARBA" id="ARBA00023098"/>
    </source>
</evidence>
<dbReference type="PANTHER" id="PTHR10434:SF64">
    <property type="entry name" value="1-ACYL-SN-GLYCEROL-3-PHOSPHATE ACYLTRANSFERASE-RELATED"/>
    <property type="match status" value="1"/>
</dbReference>
<dbReference type="GO" id="GO:0006654">
    <property type="term" value="P:phosphatidic acid biosynthetic process"/>
    <property type="evidence" value="ECO:0007669"/>
    <property type="project" value="TreeGrafter"/>
</dbReference>
<keyword evidence="3 9" id="KW-0808">Transferase</keyword>
<feature type="domain" description="Phospholipid/glycerol acyltransferase" evidence="8">
    <location>
        <begin position="91"/>
        <end position="203"/>
    </location>
</feature>
<dbReference type="OrthoDB" id="5184723at2"/>
<proteinExistence type="predicted"/>
<dbReference type="SUPFAM" id="SSF69593">
    <property type="entry name" value="Glycerol-3-phosphate (1)-acyltransferase"/>
    <property type="match status" value="1"/>
</dbReference>
<evidence type="ECO:0000313" key="10">
    <source>
        <dbReference type="Proteomes" id="UP000033393"/>
    </source>
</evidence>
<organism evidence="9 10">
    <name type="scientific">Lentzea aerocolonigenes</name>
    <name type="common">Lechevalieria aerocolonigenes</name>
    <name type="synonym">Saccharothrix aerocolonigenes</name>
    <dbReference type="NCBI Taxonomy" id="68170"/>
    <lineage>
        <taxon>Bacteria</taxon>
        <taxon>Bacillati</taxon>
        <taxon>Actinomycetota</taxon>
        <taxon>Actinomycetes</taxon>
        <taxon>Pseudonocardiales</taxon>
        <taxon>Pseudonocardiaceae</taxon>
        <taxon>Lentzea</taxon>
    </lineage>
</organism>
<accession>A0A0F0GKZ5</accession>
<feature type="region of interest" description="Disordered" evidence="6">
    <location>
        <begin position="267"/>
        <end position="290"/>
    </location>
</feature>
<dbReference type="Pfam" id="PF01553">
    <property type="entry name" value="Acyltransferase"/>
    <property type="match status" value="1"/>
</dbReference>
<evidence type="ECO:0000256" key="7">
    <source>
        <dbReference type="SAM" id="Phobius"/>
    </source>
</evidence>
<dbReference type="RefSeq" id="WP_045315854.1">
    <property type="nucleotide sequence ID" value="NZ_JYJG01000300.1"/>
</dbReference>
<keyword evidence="7" id="KW-0472">Membrane</keyword>
<evidence type="ECO:0000259" key="8">
    <source>
        <dbReference type="SMART" id="SM00563"/>
    </source>
</evidence>
<dbReference type="Proteomes" id="UP000033393">
    <property type="component" value="Unassembled WGS sequence"/>
</dbReference>
<dbReference type="CDD" id="cd07989">
    <property type="entry name" value="LPLAT_AGPAT-like"/>
    <property type="match status" value="1"/>
</dbReference>
<sequence>MSHAWMPASPCGDGCVGGTPAEVGKLRQVWRAVTAVTALLCGVTVALALLLPGKQRESTIRLWFHAVLRAFGVKLEVHGARKFQEIPKRGVLVASNHVSWLDELAIDAVQPIKIVAKKDIKSWPVLGRIITAAGTVYLDREKLRDLPRTVHELASTLRNGSAVGIHAEGTTWCGLASGHYKPALFQAALDAGVPVRPIVLRYRIGEHVSTQPAFIGSDTLVDSIRRVLKVKGLVVEVHVLDEIAPGRAENRRELAKLAEEQSNRLTSTELEIAPSTGDTHRARPITPLVA</sequence>
<evidence type="ECO:0000256" key="5">
    <source>
        <dbReference type="ARBA" id="ARBA00023315"/>
    </source>
</evidence>
<evidence type="ECO:0000313" key="9">
    <source>
        <dbReference type="EMBL" id="KJK43241.1"/>
    </source>
</evidence>
<gene>
    <name evidence="9" type="ORF">UK23_34125</name>
</gene>
<name>A0A0F0GKZ5_LENAE</name>
<dbReference type="PATRIC" id="fig|68170.10.peg.8820"/>
<dbReference type="SMART" id="SM00563">
    <property type="entry name" value="PlsC"/>
    <property type="match status" value="1"/>
</dbReference>
<keyword evidence="4" id="KW-0443">Lipid metabolism</keyword>
<keyword evidence="7" id="KW-0812">Transmembrane</keyword>
<comment type="caution">
    <text evidence="9">The sequence shown here is derived from an EMBL/GenBank/DDBJ whole genome shotgun (WGS) entry which is preliminary data.</text>
</comment>
<dbReference type="PANTHER" id="PTHR10434">
    <property type="entry name" value="1-ACYL-SN-GLYCEROL-3-PHOSPHATE ACYLTRANSFERASE"/>
    <property type="match status" value="1"/>
</dbReference>
<comment type="pathway">
    <text evidence="1">Lipid metabolism.</text>
</comment>
<dbReference type="InterPro" id="IPR002123">
    <property type="entry name" value="Plipid/glycerol_acylTrfase"/>
</dbReference>
<evidence type="ECO:0000256" key="3">
    <source>
        <dbReference type="ARBA" id="ARBA00022679"/>
    </source>
</evidence>
<keyword evidence="7" id="KW-1133">Transmembrane helix</keyword>
<keyword evidence="5 9" id="KW-0012">Acyltransferase</keyword>
<dbReference type="AlphaFoldDB" id="A0A0F0GKZ5"/>
<reference evidence="9 10" key="1">
    <citation type="submission" date="2015-02" db="EMBL/GenBank/DDBJ databases">
        <authorList>
            <person name="Ju K.-S."/>
            <person name="Doroghazi J.R."/>
            <person name="Metcalf W."/>
        </authorList>
    </citation>
    <scope>NUCLEOTIDE SEQUENCE [LARGE SCALE GENOMIC DNA]</scope>
    <source>
        <strain evidence="9 10">NRRL B-16140</strain>
    </source>
</reference>
<evidence type="ECO:0000256" key="2">
    <source>
        <dbReference type="ARBA" id="ARBA00022516"/>
    </source>
</evidence>
<dbReference type="GO" id="GO:0003841">
    <property type="term" value="F:1-acylglycerol-3-phosphate O-acyltransferase activity"/>
    <property type="evidence" value="ECO:0007669"/>
    <property type="project" value="TreeGrafter"/>
</dbReference>
<evidence type="ECO:0000256" key="1">
    <source>
        <dbReference type="ARBA" id="ARBA00005189"/>
    </source>
</evidence>
<dbReference type="STRING" id="68170.GCA_000974445_04970"/>
<protein>
    <submittedName>
        <fullName evidence="9">Acyl-phosphate glycerol 3-phosphate acyltransferase</fullName>
    </submittedName>
</protein>